<evidence type="ECO:0000313" key="4">
    <source>
        <dbReference type="Proteomes" id="UP000663844"/>
    </source>
</evidence>
<dbReference type="Proteomes" id="UP000663844">
    <property type="component" value="Unassembled WGS sequence"/>
</dbReference>
<dbReference type="GO" id="GO:0005634">
    <property type="term" value="C:nucleus"/>
    <property type="evidence" value="ECO:0007669"/>
    <property type="project" value="TreeGrafter"/>
</dbReference>
<dbReference type="PANTHER" id="PTHR15999">
    <property type="entry name" value="ZINC FINGER CW-TYPE PWWP DOMAIN PROTEIN 1"/>
    <property type="match status" value="1"/>
</dbReference>
<dbReference type="PANTHER" id="PTHR15999:SF2">
    <property type="entry name" value="ZINC FINGER CW-TYPE PWWP DOMAIN PROTEIN 1"/>
    <property type="match status" value="1"/>
</dbReference>
<protein>
    <recommendedName>
        <fullName evidence="2">PWWP domain-containing protein</fullName>
    </recommendedName>
</protein>
<dbReference type="AlphaFoldDB" id="A0A820IKD6"/>
<dbReference type="EMBL" id="CAJOAZ010016957">
    <property type="protein sequence ID" value="CAF4310319.1"/>
    <property type="molecule type" value="Genomic_DNA"/>
</dbReference>
<dbReference type="InterPro" id="IPR000313">
    <property type="entry name" value="PWWP_dom"/>
</dbReference>
<reference evidence="3" key="1">
    <citation type="submission" date="2021-02" db="EMBL/GenBank/DDBJ databases">
        <authorList>
            <person name="Nowell W R."/>
        </authorList>
    </citation>
    <scope>NUCLEOTIDE SEQUENCE</scope>
</reference>
<dbReference type="SUPFAM" id="SSF63748">
    <property type="entry name" value="Tudor/PWWP/MBT"/>
    <property type="match status" value="1"/>
</dbReference>
<evidence type="ECO:0000313" key="3">
    <source>
        <dbReference type="EMBL" id="CAF4310319.1"/>
    </source>
</evidence>
<feature type="non-terminal residue" evidence="3">
    <location>
        <position position="233"/>
    </location>
</feature>
<sequence length="233" mass="26106">DKNIPVLYDVADVVWVKMGGHPWWPSLVIPDPNDANGSYTKVSGNARAKRMYFVVFYGSTADFAWVSDAAIIAYKGVEAFTKYAQESVDKAQTKSQKEQLTERFQLKVTIGRREDWESAVREADAALKQTSETRLTEIEPKVQFYTNKLVPPKAQSNRRTKSSITKPEESSEPMSTSTLDPADRSLLAEKTFEFKSDDENSSTETPIRKPPSVKIKLSKQTSNDSDSNTTPPT</sequence>
<gene>
    <name evidence="3" type="ORF">OXD698_LOCUS46595</name>
</gene>
<dbReference type="Gene3D" id="2.30.30.140">
    <property type="match status" value="1"/>
</dbReference>
<proteinExistence type="predicted"/>
<dbReference type="SMART" id="SM00293">
    <property type="entry name" value="PWWP"/>
    <property type="match status" value="1"/>
</dbReference>
<organism evidence="3 4">
    <name type="scientific">Adineta steineri</name>
    <dbReference type="NCBI Taxonomy" id="433720"/>
    <lineage>
        <taxon>Eukaryota</taxon>
        <taxon>Metazoa</taxon>
        <taxon>Spiralia</taxon>
        <taxon>Gnathifera</taxon>
        <taxon>Rotifera</taxon>
        <taxon>Eurotatoria</taxon>
        <taxon>Bdelloidea</taxon>
        <taxon>Adinetida</taxon>
        <taxon>Adinetidae</taxon>
        <taxon>Adineta</taxon>
    </lineage>
</organism>
<feature type="compositionally biased region" description="Basic and acidic residues" evidence="1">
    <location>
        <begin position="181"/>
        <end position="198"/>
    </location>
</feature>
<dbReference type="InterPro" id="IPR042778">
    <property type="entry name" value="ZCWPW1/ZCWPW2"/>
</dbReference>
<feature type="non-terminal residue" evidence="3">
    <location>
        <position position="1"/>
    </location>
</feature>
<dbReference type="CDD" id="cd20144">
    <property type="entry name" value="PWWP_NSD_rpt1"/>
    <property type="match status" value="1"/>
</dbReference>
<feature type="domain" description="PWWP" evidence="2">
    <location>
        <begin position="10"/>
        <end position="76"/>
    </location>
</feature>
<evidence type="ECO:0000256" key="1">
    <source>
        <dbReference type="SAM" id="MobiDB-lite"/>
    </source>
</evidence>
<feature type="compositionally biased region" description="Polar residues" evidence="1">
    <location>
        <begin position="218"/>
        <end position="233"/>
    </location>
</feature>
<dbReference type="Pfam" id="PF00855">
    <property type="entry name" value="PWWP"/>
    <property type="match status" value="1"/>
</dbReference>
<accession>A0A820IKD6</accession>
<dbReference type="PROSITE" id="PS50812">
    <property type="entry name" value="PWWP"/>
    <property type="match status" value="1"/>
</dbReference>
<name>A0A820IKD6_9BILA</name>
<evidence type="ECO:0000259" key="2">
    <source>
        <dbReference type="PROSITE" id="PS50812"/>
    </source>
</evidence>
<comment type="caution">
    <text evidence="3">The sequence shown here is derived from an EMBL/GenBank/DDBJ whole genome shotgun (WGS) entry which is preliminary data.</text>
</comment>
<feature type="region of interest" description="Disordered" evidence="1">
    <location>
        <begin position="148"/>
        <end position="233"/>
    </location>
</feature>